<evidence type="ECO:0000313" key="5">
    <source>
        <dbReference type="EMBL" id="CAD8162596.1"/>
    </source>
</evidence>
<organism evidence="5 6">
    <name type="scientific">Paramecium octaurelia</name>
    <dbReference type="NCBI Taxonomy" id="43137"/>
    <lineage>
        <taxon>Eukaryota</taxon>
        <taxon>Sar</taxon>
        <taxon>Alveolata</taxon>
        <taxon>Ciliophora</taxon>
        <taxon>Intramacronucleata</taxon>
        <taxon>Oligohymenophorea</taxon>
        <taxon>Peniculida</taxon>
        <taxon>Parameciidae</taxon>
        <taxon>Paramecium</taxon>
    </lineage>
</organism>
<dbReference type="OrthoDB" id="409374at2759"/>
<evidence type="ECO:0000256" key="3">
    <source>
        <dbReference type="ARBA" id="ARBA00023157"/>
    </source>
</evidence>
<keyword evidence="6" id="KW-1185">Reference proteome</keyword>
<feature type="transmembrane region" description="Helical" evidence="4">
    <location>
        <begin position="544"/>
        <end position="565"/>
    </location>
</feature>
<evidence type="ECO:0000256" key="1">
    <source>
        <dbReference type="ARBA" id="ARBA00022729"/>
    </source>
</evidence>
<comment type="caution">
    <text evidence="5">The sequence shown here is derived from an EMBL/GenBank/DDBJ whole genome shotgun (WGS) entry which is preliminary data.</text>
</comment>
<keyword evidence="4" id="KW-1133">Transmembrane helix</keyword>
<dbReference type="Proteomes" id="UP000683925">
    <property type="component" value="Unassembled WGS sequence"/>
</dbReference>
<reference evidence="5" key="1">
    <citation type="submission" date="2021-01" db="EMBL/GenBank/DDBJ databases">
        <authorList>
            <consortium name="Genoscope - CEA"/>
            <person name="William W."/>
        </authorList>
    </citation>
    <scope>NUCLEOTIDE SEQUENCE</scope>
</reference>
<dbReference type="InterPro" id="IPR011936">
    <property type="entry name" value="Myxo_disulph_rpt"/>
</dbReference>
<keyword evidence="2" id="KW-0677">Repeat</keyword>
<dbReference type="EMBL" id="CAJJDP010000042">
    <property type="protein sequence ID" value="CAD8162596.1"/>
    <property type="molecule type" value="Genomic_DNA"/>
</dbReference>
<accession>A0A8S1UIT6</accession>
<sequence>MDANSWMITIVIQSKNNVIVKIYVLIINNKQQVTLKQRNAHQPNSINTALSCHQYFLMIPALQTKIQMDANWLIIFASVMDKLTQKEQSFSGMRREISINNEYAQMDLLMPQLILNVQFSFQLVKKAITIMQQIQLVLLYLKTRDAVLKQDWQDVTIRMDGMQFIFALLYGLLGRMMHQQAELLGYEIKEACYADSKNFQFIWDINLSKCFSYQCIDYCGNGIVTNQDEQCDDGNYLPYDGCYECQVQCPQRCNIFNCRQCQKCNKIEWQLVEGVCSSKCCDGIAVGNEQYDDGNNIKFDGCYQCSYQCDEIQIVSKGNKMNQNVKIYEEMIFSIAIRINQKQLKCSRDHNFSFCSYAILPKIILTKLSKTDTTYQEFKLSFFEPVCLNEKGISEEQFLQLIFVQILNVKDNDYDIEIKSMISISTQQVKVYSEKHYKQLREHLVLKGGKIRISVFLQDVSLSIVPYVQDFHADQDLEFLFYVGIQRFYGIYLIAKVILRSLLLALLLQLLINYQSIRIYKDLFNFQIPKIQTKWKFQYYEIDCYFLQNLQMLLVMLMIGSLYYIISYLFQKFLVFKNYKNWQQFIRKIIIISKLLNLHFSFRRLQENIISILFNLDLSELSLQLL</sequence>
<dbReference type="AlphaFoldDB" id="A0A8S1UIT6"/>
<gene>
    <name evidence="5" type="ORF">POCTA_138.1.T0420020</name>
</gene>
<dbReference type="Pfam" id="PF13948">
    <property type="entry name" value="DUF4215"/>
    <property type="match status" value="2"/>
</dbReference>
<dbReference type="NCBIfam" id="TIGR02232">
    <property type="entry name" value="myxo_disulf_rpt"/>
    <property type="match status" value="1"/>
</dbReference>
<evidence type="ECO:0000313" key="6">
    <source>
        <dbReference type="Proteomes" id="UP000683925"/>
    </source>
</evidence>
<keyword evidence="4" id="KW-0472">Membrane</keyword>
<dbReference type="PANTHER" id="PTHR38934:SF6">
    <property type="entry name" value="CHROMOSOME UNDETERMINED SCAFFOLD_176, WHOLE GENOME SHOTGUN SEQUENCE"/>
    <property type="match status" value="1"/>
</dbReference>
<evidence type="ECO:0000256" key="2">
    <source>
        <dbReference type="ARBA" id="ARBA00022737"/>
    </source>
</evidence>
<proteinExistence type="predicted"/>
<keyword evidence="4" id="KW-0812">Transmembrane</keyword>
<evidence type="ECO:0000256" key="4">
    <source>
        <dbReference type="SAM" id="Phobius"/>
    </source>
</evidence>
<name>A0A8S1UIT6_PAROT</name>
<keyword evidence="1" id="KW-0732">Signal</keyword>
<dbReference type="PANTHER" id="PTHR38934">
    <property type="entry name" value="HYPHALLY REGULATED CELL WALL PROTEIN 1"/>
    <property type="match status" value="1"/>
</dbReference>
<protein>
    <submittedName>
        <fullName evidence="5">Uncharacterized protein</fullName>
    </submittedName>
</protein>
<feature type="transmembrane region" description="Helical" evidence="4">
    <location>
        <begin position="489"/>
        <end position="512"/>
    </location>
</feature>
<keyword evidence="3" id="KW-1015">Disulfide bond</keyword>